<dbReference type="Proteomes" id="UP000887458">
    <property type="component" value="Unassembled WGS sequence"/>
</dbReference>
<accession>A0ABQ8ITK3</accession>
<reference evidence="2 3" key="2">
    <citation type="journal article" date="2022" name="Mol. Biol. Evol.">
        <title>Comparative Genomics Reveals Insights into the Divergent Evolution of Astigmatic Mites and Household Pest Adaptations.</title>
        <authorList>
            <person name="Xiong Q."/>
            <person name="Wan A.T."/>
            <person name="Liu X."/>
            <person name="Fung C.S."/>
            <person name="Xiao X."/>
            <person name="Malainual N."/>
            <person name="Hou J."/>
            <person name="Wang L."/>
            <person name="Wang M."/>
            <person name="Yang K.Y."/>
            <person name="Cui Y."/>
            <person name="Leung E.L."/>
            <person name="Nong W."/>
            <person name="Shin S.K."/>
            <person name="Au S.W."/>
            <person name="Jeong K.Y."/>
            <person name="Chew F.T."/>
            <person name="Hui J.H."/>
            <person name="Leung T.F."/>
            <person name="Tungtrongchitr A."/>
            <person name="Zhong N."/>
            <person name="Liu Z."/>
            <person name="Tsui S.K."/>
        </authorList>
    </citation>
    <scope>NUCLEOTIDE SEQUENCE [LARGE SCALE GENOMIC DNA]</scope>
    <source>
        <strain evidence="2">Derp</strain>
    </source>
</reference>
<sequence length="63" mass="7335">MMGNHTATLRRLQTTNATSSQQQQQQQRPIIHKLRSVLDHSEQMNTMIKMTTLQQQQQQDSSL</sequence>
<feature type="compositionally biased region" description="Polar residues" evidence="1">
    <location>
        <begin position="1"/>
        <end position="20"/>
    </location>
</feature>
<reference evidence="2 3" key="1">
    <citation type="journal article" date="2018" name="J. Allergy Clin. Immunol.">
        <title>High-quality assembly of Dermatophagoides pteronyssinus genome and transcriptome reveals a wide range of novel allergens.</title>
        <authorList>
            <person name="Liu X.Y."/>
            <person name="Yang K.Y."/>
            <person name="Wang M.Q."/>
            <person name="Kwok J.S."/>
            <person name="Zeng X."/>
            <person name="Yang Z."/>
            <person name="Xiao X.J."/>
            <person name="Lau C.P."/>
            <person name="Li Y."/>
            <person name="Huang Z.M."/>
            <person name="Ba J.G."/>
            <person name="Yim A.K."/>
            <person name="Ouyang C.Y."/>
            <person name="Ngai S.M."/>
            <person name="Chan T.F."/>
            <person name="Leung E.L."/>
            <person name="Liu L."/>
            <person name="Liu Z.G."/>
            <person name="Tsui S.K."/>
        </authorList>
    </citation>
    <scope>NUCLEOTIDE SEQUENCE [LARGE SCALE GENOMIC DNA]</scope>
    <source>
        <strain evidence="2">Derp</strain>
    </source>
</reference>
<protein>
    <submittedName>
        <fullName evidence="2">Uncharacterized protein</fullName>
    </submittedName>
</protein>
<evidence type="ECO:0000313" key="2">
    <source>
        <dbReference type="EMBL" id="KAH9413532.1"/>
    </source>
</evidence>
<feature type="region of interest" description="Disordered" evidence="1">
    <location>
        <begin position="1"/>
        <end position="63"/>
    </location>
</feature>
<organism evidence="2 3">
    <name type="scientific">Dermatophagoides pteronyssinus</name>
    <name type="common">European house dust mite</name>
    <dbReference type="NCBI Taxonomy" id="6956"/>
    <lineage>
        <taxon>Eukaryota</taxon>
        <taxon>Metazoa</taxon>
        <taxon>Ecdysozoa</taxon>
        <taxon>Arthropoda</taxon>
        <taxon>Chelicerata</taxon>
        <taxon>Arachnida</taxon>
        <taxon>Acari</taxon>
        <taxon>Acariformes</taxon>
        <taxon>Sarcoptiformes</taxon>
        <taxon>Astigmata</taxon>
        <taxon>Psoroptidia</taxon>
        <taxon>Analgoidea</taxon>
        <taxon>Pyroglyphidae</taxon>
        <taxon>Dermatophagoidinae</taxon>
        <taxon>Dermatophagoides</taxon>
    </lineage>
</organism>
<keyword evidence="3" id="KW-1185">Reference proteome</keyword>
<feature type="compositionally biased region" description="Polar residues" evidence="1">
    <location>
        <begin position="43"/>
        <end position="53"/>
    </location>
</feature>
<feature type="compositionally biased region" description="Low complexity" evidence="1">
    <location>
        <begin position="54"/>
        <end position="63"/>
    </location>
</feature>
<name>A0ABQ8ITK3_DERPT</name>
<dbReference type="EMBL" id="NJHN03000121">
    <property type="protein sequence ID" value="KAH9413532.1"/>
    <property type="molecule type" value="Genomic_DNA"/>
</dbReference>
<evidence type="ECO:0000313" key="3">
    <source>
        <dbReference type="Proteomes" id="UP000887458"/>
    </source>
</evidence>
<gene>
    <name evidence="2" type="ORF">DERP_008010</name>
</gene>
<proteinExistence type="predicted"/>
<comment type="caution">
    <text evidence="2">The sequence shown here is derived from an EMBL/GenBank/DDBJ whole genome shotgun (WGS) entry which is preliminary data.</text>
</comment>
<evidence type="ECO:0000256" key="1">
    <source>
        <dbReference type="SAM" id="MobiDB-lite"/>
    </source>
</evidence>